<protein>
    <submittedName>
        <fullName evidence="1">Uncharacterized protein</fullName>
    </submittedName>
</protein>
<dbReference type="AlphaFoldDB" id="A0AA88VD63"/>
<dbReference type="Proteomes" id="UP001188597">
    <property type="component" value="Unassembled WGS sequence"/>
</dbReference>
<reference evidence="1" key="1">
    <citation type="submission" date="2022-12" db="EMBL/GenBank/DDBJ databases">
        <title>Draft genome assemblies for two species of Escallonia (Escalloniales).</title>
        <authorList>
            <person name="Chanderbali A."/>
            <person name="Dervinis C."/>
            <person name="Anghel I."/>
            <person name="Soltis D."/>
            <person name="Soltis P."/>
            <person name="Zapata F."/>
        </authorList>
    </citation>
    <scope>NUCLEOTIDE SEQUENCE</scope>
    <source>
        <strain evidence="1">UCBG64.0493</strain>
        <tissue evidence="1">Leaf</tissue>
    </source>
</reference>
<dbReference type="EMBL" id="JAVXUP010002211">
    <property type="protein sequence ID" value="KAK3004760.1"/>
    <property type="molecule type" value="Genomic_DNA"/>
</dbReference>
<sequence>MGRAAPPAQIPTSFGLAFAAVSSKPTISLESQNARAAPSLRWTKTTSTSSIAPPLILLGSSLSWIQAEVGLLDGFELENLFLVVTHLQFQRHFQRISRYAIRVSFFFKSDGI</sequence>
<evidence type="ECO:0000313" key="2">
    <source>
        <dbReference type="Proteomes" id="UP001188597"/>
    </source>
</evidence>
<feature type="non-terminal residue" evidence="1">
    <location>
        <position position="1"/>
    </location>
</feature>
<comment type="caution">
    <text evidence="1">The sequence shown here is derived from an EMBL/GenBank/DDBJ whole genome shotgun (WGS) entry which is preliminary data.</text>
</comment>
<organism evidence="1 2">
    <name type="scientific">Escallonia herrerae</name>
    <dbReference type="NCBI Taxonomy" id="1293975"/>
    <lineage>
        <taxon>Eukaryota</taxon>
        <taxon>Viridiplantae</taxon>
        <taxon>Streptophyta</taxon>
        <taxon>Embryophyta</taxon>
        <taxon>Tracheophyta</taxon>
        <taxon>Spermatophyta</taxon>
        <taxon>Magnoliopsida</taxon>
        <taxon>eudicotyledons</taxon>
        <taxon>Gunneridae</taxon>
        <taxon>Pentapetalae</taxon>
        <taxon>asterids</taxon>
        <taxon>campanulids</taxon>
        <taxon>Escalloniales</taxon>
        <taxon>Escalloniaceae</taxon>
        <taxon>Escallonia</taxon>
    </lineage>
</organism>
<accession>A0AA88VD63</accession>
<name>A0AA88VD63_9ASTE</name>
<gene>
    <name evidence="1" type="ORF">RJ639_018495</name>
</gene>
<evidence type="ECO:0000313" key="1">
    <source>
        <dbReference type="EMBL" id="KAK3004760.1"/>
    </source>
</evidence>
<proteinExistence type="predicted"/>
<keyword evidence="2" id="KW-1185">Reference proteome</keyword>